<dbReference type="SUPFAM" id="SSF103473">
    <property type="entry name" value="MFS general substrate transporter"/>
    <property type="match status" value="1"/>
</dbReference>
<name>A0A1Y2BJL1_9TREE</name>
<dbReference type="FunFam" id="1.20.1720.10:FF:000013">
    <property type="entry name" value="Related to multidrug resistance proteins"/>
    <property type="match status" value="1"/>
</dbReference>
<feature type="transmembrane region" description="Helical" evidence="8">
    <location>
        <begin position="276"/>
        <end position="295"/>
    </location>
</feature>
<dbReference type="GO" id="GO:0005886">
    <property type="term" value="C:plasma membrane"/>
    <property type="evidence" value="ECO:0007669"/>
    <property type="project" value="TreeGrafter"/>
</dbReference>
<evidence type="ECO:0000256" key="1">
    <source>
        <dbReference type="ARBA" id="ARBA00004127"/>
    </source>
</evidence>
<dbReference type="Proteomes" id="UP000193986">
    <property type="component" value="Unassembled WGS sequence"/>
</dbReference>
<comment type="caution">
    <text evidence="10">The sequence shown here is derived from an EMBL/GenBank/DDBJ whole genome shotgun (WGS) entry which is preliminary data.</text>
</comment>
<organism evidence="10 11">
    <name type="scientific">Naematelia encephala</name>
    <dbReference type="NCBI Taxonomy" id="71784"/>
    <lineage>
        <taxon>Eukaryota</taxon>
        <taxon>Fungi</taxon>
        <taxon>Dikarya</taxon>
        <taxon>Basidiomycota</taxon>
        <taxon>Agaricomycotina</taxon>
        <taxon>Tremellomycetes</taxon>
        <taxon>Tremellales</taxon>
        <taxon>Naemateliaceae</taxon>
        <taxon>Naematelia</taxon>
    </lineage>
</organism>
<comment type="similarity">
    <text evidence="2">Belongs to the major facilitator superfamily.</text>
</comment>
<dbReference type="PRINTS" id="PR01036">
    <property type="entry name" value="TCRTETB"/>
</dbReference>
<feature type="transmembrane region" description="Helical" evidence="8">
    <location>
        <begin position="341"/>
        <end position="359"/>
    </location>
</feature>
<evidence type="ECO:0000256" key="2">
    <source>
        <dbReference type="ARBA" id="ARBA00008335"/>
    </source>
</evidence>
<dbReference type="InterPro" id="IPR020846">
    <property type="entry name" value="MFS_dom"/>
</dbReference>
<dbReference type="Gene3D" id="1.20.1250.20">
    <property type="entry name" value="MFS general substrate transporter like domains"/>
    <property type="match status" value="1"/>
</dbReference>
<dbReference type="EMBL" id="MCFC01000002">
    <property type="protein sequence ID" value="ORY34961.1"/>
    <property type="molecule type" value="Genomic_DNA"/>
</dbReference>
<feature type="transmembrane region" description="Helical" evidence="8">
    <location>
        <begin position="179"/>
        <end position="198"/>
    </location>
</feature>
<reference evidence="10 11" key="1">
    <citation type="submission" date="2016-07" db="EMBL/GenBank/DDBJ databases">
        <title>Pervasive Adenine N6-methylation of Active Genes in Fungi.</title>
        <authorList>
            <consortium name="DOE Joint Genome Institute"/>
            <person name="Mondo S.J."/>
            <person name="Dannebaum R.O."/>
            <person name="Kuo R.C."/>
            <person name="Labutti K."/>
            <person name="Haridas S."/>
            <person name="Kuo A."/>
            <person name="Salamov A."/>
            <person name="Ahrendt S.R."/>
            <person name="Lipzen A."/>
            <person name="Sullivan W."/>
            <person name="Andreopoulos W.B."/>
            <person name="Clum A."/>
            <person name="Lindquist E."/>
            <person name="Daum C."/>
            <person name="Ramamoorthy G.K."/>
            <person name="Gryganskyi A."/>
            <person name="Culley D."/>
            <person name="Magnuson J.K."/>
            <person name="James T.Y."/>
            <person name="O'Malley M.A."/>
            <person name="Stajich J.E."/>
            <person name="Spatafora J.W."/>
            <person name="Visel A."/>
            <person name="Grigoriev I.V."/>
        </authorList>
    </citation>
    <scope>NUCLEOTIDE SEQUENCE [LARGE SCALE GENOMIC DNA]</scope>
    <source>
        <strain evidence="10 11">68-887.2</strain>
    </source>
</reference>
<comment type="subcellular location">
    <subcellularLocation>
        <location evidence="1">Endomembrane system</location>
        <topology evidence="1">Multi-pass membrane protein</topology>
    </subcellularLocation>
</comment>
<dbReference type="GO" id="GO:0022857">
    <property type="term" value="F:transmembrane transporter activity"/>
    <property type="evidence" value="ECO:0007669"/>
    <property type="project" value="InterPro"/>
</dbReference>
<feature type="domain" description="Major facilitator superfamily (MFS) profile" evidence="9">
    <location>
        <begin position="82"/>
        <end position="564"/>
    </location>
</feature>
<keyword evidence="6 8" id="KW-0472">Membrane</keyword>
<keyword evidence="5 8" id="KW-1133">Transmembrane helix</keyword>
<evidence type="ECO:0000256" key="8">
    <source>
        <dbReference type="SAM" id="Phobius"/>
    </source>
</evidence>
<dbReference type="PANTHER" id="PTHR23501:SF189">
    <property type="entry name" value="DRUG TRANSPORTER, PUTATIVE (AFU_ORTHOLOGUE AFUA_4G03920)-RELATED"/>
    <property type="match status" value="1"/>
</dbReference>
<evidence type="ECO:0000256" key="4">
    <source>
        <dbReference type="ARBA" id="ARBA00022692"/>
    </source>
</evidence>
<feature type="transmembrane region" description="Helical" evidence="8">
    <location>
        <begin position="407"/>
        <end position="425"/>
    </location>
</feature>
<gene>
    <name evidence="10" type="ORF">BCR39DRAFT_556462</name>
</gene>
<feature type="transmembrane region" description="Helical" evidence="8">
    <location>
        <begin position="79"/>
        <end position="104"/>
    </location>
</feature>
<evidence type="ECO:0000313" key="11">
    <source>
        <dbReference type="Proteomes" id="UP000193986"/>
    </source>
</evidence>
<feature type="transmembrane region" description="Helical" evidence="8">
    <location>
        <begin position="301"/>
        <end position="321"/>
    </location>
</feature>
<accession>A0A1Y2BJL1</accession>
<protein>
    <submittedName>
        <fullName evidence="10">Putative tetracycline efflux protein</fullName>
    </submittedName>
</protein>
<evidence type="ECO:0000256" key="5">
    <source>
        <dbReference type="ARBA" id="ARBA00022989"/>
    </source>
</evidence>
<dbReference type="CDD" id="cd17502">
    <property type="entry name" value="MFS_Azr1_MDR_like"/>
    <property type="match status" value="1"/>
</dbReference>
<evidence type="ECO:0000313" key="10">
    <source>
        <dbReference type="EMBL" id="ORY34961.1"/>
    </source>
</evidence>
<feature type="transmembrane region" description="Helical" evidence="8">
    <location>
        <begin position="232"/>
        <end position="255"/>
    </location>
</feature>
<dbReference type="PROSITE" id="PS50850">
    <property type="entry name" value="MFS"/>
    <property type="match status" value="1"/>
</dbReference>
<dbReference type="InParanoid" id="A0A1Y2BJL1"/>
<evidence type="ECO:0000256" key="3">
    <source>
        <dbReference type="ARBA" id="ARBA00022448"/>
    </source>
</evidence>
<keyword evidence="3" id="KW-0813">Transport</keyword>
<feature type="transmembrane region" description="Helical" evidence="8">
    <location>
        <begin position="437"/>
        <end position="456"/>
    </location>
</feature>
<feature type="transmembrane region" description="Helical" evidence="8">
    <location>
        <begin position="116"/>
        <end position="135"/>
    </location>
</feature>
<evidence type="ECO:0000259" key="9">
    <source>
        <dbReference type="PROSITE" id="PS50850"/>
    </source>
</evidence>
<dbReference type="AlphaFoldDB" id="A0A1Y2BJL1"/>
<dbReference type="InterPro" id="IPR036259">
    <property type="entry name" value="MFS_trans_sf"/>
</dbReference>
<keyword evidence="11" id="KW-1185">Reference proteome</keyword>
<sequence>MESTLVLEALPTAKVDSAAPAHPEDTSAGATGSFHGLKDMEAQTPAGEDPERSEEPPLEATTSKAVLSDQTNLLPLKQLLVVCTGLACSLFCALLDQTIVSTALPTIGRVFNDASIAPWVGTAYLLTSTAFQPIYGRVSDIFGRKAVLLFCMSTFLLGSILCAVSQTMIMLIICRAVAGIGGGGIQTTVMIIVSDLVTLDKRGKYQGFFGVILSVATTLGPLIGGLFTEHVSWRWCFYINIPLTCITIIVVVFLLPQKPLHGNMKARLKKVDYLGSIVVFASVLLIMIALSWGGAKYAWDSAAVLAPLIIGCALFLVFIVVEMKFAALPLIPMHLFRNPTVVGVSVGAFLGGIATYSVLYYLPQFYQVVRGASPTRSGILLLPLSIQIYSSLVAGFVVSKTGKYKPVLYFGFGIWVIACGLFTTVSPDISEAKTIGYQLLSGVGAGATLQTTLVAIQASVNRNEMAVATGMRNFMRLIGGTVSLAACSAILNNTVRTELSGQVAEGILEMILSDPTQIRSLNLTPAQQADAILAYSHGIRNIFYLGLACIITTFFSTAFLVKTHSLKREDDAKLKAEGRAKGEDSTGSAL</sequence>
<feature type="transmembrane region" description="Helical" evidence="8">
    <location>
        <begin position="205"/>
        <end position="226"/>
    </location>
</feature>
<keyword evidence="4 8" id="KW-0812">Transmembrane</keyword>
<proteinExistence type="inferred from homology"/>
<dbReference type="OrthoDB" id="10021397at2759"/>
<dbReference type="PANTHER" id="PTHR23501">
    <property type="entry name" value="MAJOR FACILITATOR SUPERFAMILY"/>
    <property type="match status" value="1"/>
</dbReference>
<dbReference type="Gene3D" id="1.20.1720.10">
    <property type="entry name" value="Multidrug resistance protein D"/>
    <property type="match status" value="1"/>
</dbReference>
<dbReference type="Pfam" id="PF07690">
    <property type="entry name" value="MFS_1"/>
    <property type="match status" value="1"/>
</dbReference>
<feature type="transmembrane region" description="Helical" evidence="8">
    <location>
        <begin position="379"/>
        <end position="398"/>
    </location>
</feature>
<dbReference type="GO" id="GO:0012505">
    <property type="term" value="C:endomembrane system"/>
    <property type="evidence" value="ECO:0007669"/>
    <property type="project" value="UniProtKB-SubCell"/>
</dbReference>
<dbReference type="InterPro" id="IPR011701">
    <property type="entry name" value="MFS"/>
</dbReference>
<feature type="region of interest" description="Disordered" evidence="7">
    <location>
        <begin position="12"/>
        <end position="64"/>
    </location>
</feature>
<feature type="transmembrane region" description="Helical" evidence="8">
    <location>
        <begin position="147"/>
        <end position="173"/>
    </location>
</feature>
<feature type="transmembrane region" description="Helical" evidence="8">
    <location>
        <begin position="542"/>
        <end position="561"/>
    </location>
</feature>
<evidence type="ECO:0000256" key="7">
    <source>
        <dbReference type="SAM" id="MobiDB-lite"/>
    </source>
</evidence>
<evidence type="ECO:0000256" key="6">
    <source>
        <dbReference type="ARBA" id="ARBA00023136"/>
    </source>
</evidence>